<reference evidence="5" key="2">
    <citation type="submission" date="2012-03" db="EMBL/GenBank/DDBJ databases">
        <title>The complete genome sequence of the pioneer microbe on fresh volcanic deposit, Leptospirillum ferrooxidans strain C2-3.</title>
        <authorList>
            <person name="Fujimura R."/>
            <person name="Sato Y."/>
            <person name="Nishizawa T."/>
            <person name="Nanba K."/>
            <person name="Oshima K."/>
            <person name="Hattori M."/>
            <person name="Kamijo T."/>
            <person name="Ohta H."/>
        </authorList>
    </citation>
    <scope>NUCLEOTIDE SEQUENCE [LARGE SCALE GENOMIC DNA]</scope>
    <source>
        <strain evidence="5">C2-3</strain>
    </source>
</reference>
<dbReference type="InterPro" id="IPR011032">
    <property type="entry name" value="GroES-like_sf"/>
</dbReference>
<dbReference type="RefSeq" id="WP_014449033.1">
    <property type="nucleotide sequence ID" value="NC_017094.1"/>
</dbReference>
<evidence type="ECO:0000313" key="5">
    <source>
        <dbReference type="Proteomes" id="UP000007382"/>
    </source>
</evidence>
<organism evidence="4 5">
    <name type="scientific">Leptospirillum ferrooxidans (strain C2-3)</name>
    <dbReference type="NCBI Taxonomy" id="1162668"/>
    <lineage>
        <taxon>Bacteria</taxon>
        <taxon>Pseudomonadati</taxon>
        <taxon>Nitrospirota</taxon>
        <taxon>Nitrospiria</taxon>
        <taxon>Nitrospirales</taxon>
        <taxon>Nitrospiraceae</taxon>
        <taxon>Leptospirillum</taxon>
    </lineage>
</organism>
<sequence length="336" mass="36422">MKAIRLVAPGDRWSSLQYTDLPIPEIRAANEILVRVHAAGVNPIDCKLQKKGSLFPENLPIVPGCEGSGVVQAVGPGVTGFSPGDQVVFMYGGFGTTPGTFAEYTIVPETSLCKKPSTMTMEQAACFPLTLITAWESLHTRGKITKNDKILIHAGAGGVGQMAIQLAKCSGAQIFTSVRGEENKQIILHQKQAILLDSEQFEEQFLEKSGGHGPDLILDTIGGSFTSRSLSLLAPYGRLVTLLEEHVSMEDATTSKRKNLTLHWIQALTPNILKLEHLQKAQTDILKKGAILADEGKLSVQIGQVFLLKQVAKAMDLLESGHHHGRIVLSMDLKED</sequence>
<evidence type="ECO:0000313" key="4">
    <source>
        <dbReference type="EMBL" id="BAM06542.1"/>
    </source>
</evidence>
<feature type="domain" description="Enoyl reductase (ER)" evidence="3">
    <location>
        <begin position="11"/>
        <end position="329"/>
    </location>
</feature>
<dbReference type="PROSITE" id="PS01162">
    <property type="entry name" value="QOR_ZETA_CRYSTAL"/>
    <property type="match status" value="1"/>
</dbReference>
<reference evidence="4 5" key="1">
    <citation type="journal article" date="2012" name="J. Bacteriol.">
        <title>Complete Genome Sequence of Leptospirillum ferrooxidans Strain C2-3, Isolated from a Fresh Volcanic Ash Deposit on the Island of Miyake, Japan.</title>
        <authorList>
            <person name="Fujimura R."/>
            <person name="Sato Y."/>
            <person name="Nishizawa T."/>
            <person name="Oshima K."/>
            <person name="Kim S.-W."/>
            <person name="Hattori M."/>
            <person name="Kamijo T."/>
            <person name="Ohta H."/>
        </authorList>
    </citation>
    <scope>NUCLEOTIDE SEQUENCE [LARGE SCALE GENOMIC DNA]</scope>
    <source>
        <strain evidence="4 5">C2-3</strain>
    </source>
</reference>
<evidence type="ECO:0000259" key="3">
    <source>
        <dbReference type="SMART" id="SM00829"/>
    </source>
</evidence>
<dbReference type="eggNOG" id="COG0604">
    <property type="taxonomic scope" value="Bacteria"/>
</dbReference>
<dbReference type="GO" id="GO:0070402">
    <property type="term" value="F:NADPH binding"/>
    <property type="evidence" value="ECO:0007669"/>
    <property type="project" value="TreeGrafter"/>
</dbReference>
<dbReference type="InterPro" id="IPR020843">
    <property type="entry name" value="ER"/>
</dbReference>
<name>I0IMP3_LEPFC</name>
<dbReference type="SUPFAM" id="SSF51735">
    <property type="entry name" value="NAD(P)-binding Rossmann-fold domains"/>
    <property type="match status" value="1"/>
</dbReference>
<gene>
    <name evidence="4" type="ordered locus">LFE_0832</name>
</gene>
<dbReference type="SUPFAM" id="SSF50129">
    <property type="entry name" value="GroES-like"/>
    <property type="match status" value="1"/>
</dbReference>
<accession>I0IMP3</accession>
<dbReference type="GO" id="GO:0008270">
    <property type="term" value="F:zinc ion binding"/>
    <property type="evidence" value="ECO:0007669"/>
    <property type="project" value="InterPro"/>
</dbReference>
<protein>
    <submittedName>
        <fullName evidence="4">Putative zinc-containing alcohol dehydrogenase superfamily protein</fullName>
    </submittedName>
</protein>
<dbReference type="HOGENOM" id="CLU_026673_3_3_0"/>
<dbReference type="PANTHER" id="PTHR48106">
    <property type="entry name" value="QUINONE OXIDOREDUCTASE PIG3-RELATED"/>
    <property type="match status" value="1"/>
</dbReference>
<keyword evidence="5" id="KW-1185">Reference proteome</keyword>
<proteinExistence type="predicted"/>
<dbReference type="InterPro" id="IPR013154">
    <property type="entry name" value="ADH-like_N"/>
</dbReference>
<dbReference type="GO" id="GO:0016651">
    <property type="term" value="F:oxidoreductase activity, acting on NAD(P)H"/>
    <property type="evidence" value="ECO:0007669"/>
    <property type="project" value="TreeGrafter"/>
</dbReference>
<dbReference type="AlphaFoldDB" id="I0IMP3"/>
<dbReference type="Gene3D" id="3.90.180.10">
    <property type="entry name" value="Medium-chain alcohol dehydrogenases, catalytic domain"/>
    <property type="match status" value="1"/>
</dbReference>
<dbReference type="KEGG" id="lfc:LFE_0832"/>
<dbReference type="PATRIC" id="fig|1162668.3.peg.974"/>
<dbReference type="Proteomes" id="UP000007382">
    <property type="component" value="Chromosome"/>
</dbReference>
<evidence type="ECO:0000256" key="1">
    <source>
        <dbReference type="ARBA" id="ARBA00022857"/>
    </source>
</evidence>
<dbReference type="EMBL" id="AP012342">
    <property type="protein sequence ID" value="BAM06542.1"/>
    <property type="molecule type" value="Genomic_DNA"/>
</dbReference>
<dbReference type="PANTHER" id="PTHR48106:SF18">
    <property type="entry name" value="QUINONE OXIDOREDUCTASE PIG3"/>
    <property type="match status" value="1"/>
</dbReference>
<dbReference type="SMART" id="SM00829">
    <property type="entry name" value="PKS_ER"/>
    <property type="match status" value="1"/>
</dbReference>
<dbReference type="Pfam" id="PF13602">
    <property type="entry name" value="ADH_zinc_N_2"/>
    <property type="match status" value="1"/>
</dbReference>
<keyword evidence="1" id="KW-0521">NADP</keyword>
<dbReference type="Pfam" id="PF08240">
    <property type="entry name" value="ADH_N"/>
    <property type="match status" value="1"/>
</dbReference>
<dbReference type="InterPro" id="IPR036291">
    <property type="entry name" value="NAD(P)-bd_dom_sf"/>
</dbReference>
<keyword evidence="2" id="KW-0560">Oxidoreductase</keyword>
<dbReference type="OrthoDB" id="9780520at2"/>
<dbReference type="InterPro" id="IPR002364">
    <property type="entry name" value="Quin_OxRdtase/zeta-crystal_CS"/>
</dbReference>
<dbReference type="STRING" id="1162668.LFE_0832"/>
<evidence type="ECO:0000256" key="2">
    <source>
        <dbReference type="ARBA" id="ARBA00023002"/>
    </source>
</evidence>
<dbReference type="Gene3D" id="3.40.50.720">
    <property type="entry name" value="NAD(P)-binding Rossmann-like Domain"/>
    <property type="match status" value="1"/>
</dbReference>